<feature type="compositionally biased region" description="Pro residues" evidence="1">
    <location>
        <begin position="159"/>
        <end position="169"/>
    </location>
</feature>
<keyword evidence="3" id="KW-1185">Reference proteome</keyword>
<dbReference type="AlphaFoldDB" id="A0A7W7Y895"/>
<dbReference type="EMBL" id="JACHIG010000001">
    <property type="protein sequence ID" value="MBB5031453.1"/>
    <property type="molecule type" value="Genomic_DNA"/>
</dbReference>
<dbReference type="RefSeq" id="WP_184338375.1">
    <property type="nucleotide sequence ID" value="NZ_JACHIG010000001.1"/>
</dbReference>
<evidence type="ECO:0008006" key="4">
    <source>
        <dbReference type="Google" id="ProtNLM"/>
    </source>
</evidence>
<feature type="region of interest" description="Disordered" evidence="1">
    <location>
        <begin position="1"/>
        <end position="49"/>
    </location>
</feature>
<gene>
    <name evidence="2" type="ORF">HNQ65_001007</name>
</gene>
<comment type="caution">
    <text evidence="2">The sequence shown here is derived from an EMBL/GenBank/DDBJ whole genome shotgun (WGS) entry which is preliminary data.</text>
</comment>
<evidence type="ECO:0000256" key="1">
    <source>
        <dbReference type="SAM" id="MobiDB-lite"/>
    </source>
</evidence>
<organism evidence="2 3">
    <name type="scientific">Prosthecobacter vanneervenii</name>
    <dbReference type="NCBI Taxonomy" id="48466"/>
    <lineage>
        <taxon>Bacteria</taxon>
        <taxon>Pseudomonadati</taxon>
        <taxon>Verrucomicrobiota</taxon>
        <taxon>Verrucomicrobiia</taxon>
        <taxon>Verrucomicrobiales</taxon>
        <taxon>Verrucomicrobiaceae</taxon>
        <taxon>Prosthecobacter</taxon>
    </lineage>
</organism>
<dbReference type="Proteomes" id="UP000590740">
    <property type="component" value="Unassembled WGS sequence"/>
</dbReference>
<feature type="compositionally biased region" description="Low complexity" evidence="1">
    <location>
        <begin position="21"/>
        <end position="35"/>
    </location>
</feature>
<feature type="region of interest" description="Disordered" evidence="1">
    <location>
        <begin position="153"/>
        <end position="177"/>
    </location>
</feature>
<protein>
    <recommendedName>
        <fullName evidence="4">PA14 domain-containing protein</fullName>
    </recommendedName>
</protein>
<sequence length="609" mass="63458">MSDLPSDFPRPEPRPRAACWSAASAEAELLSSAPTAPLPPREAAPAAGGLPAMPGAPMMMPPPQGYVNHLGYPVMPPMPPPGHAYPAGYAAAPGPWMGYQMPPGYAMPPAAWPMPPLHPPLVPGTTAAPVPVAVVMAEELPVAQVAGGAAAHAARATPRPAPAPVPAPRSEPAVKGVDAPACGMSEHESPALEALRRTALEGDTARGPGRLVRLWRSAGGGSLAFSLLVHGLILLAASLVVVTTHALSDKAVDFLPGGGAPASTALSHQVQQKRRQRLQKSMPHQRLVSASTTAALSLPELPLGTLDLPDADALPGGSLKLGSAGLGTGGLGTGFGSGLGAGAVKGFAGMTLFGRLGADGMPGVFYDMKQSPARVPTALADLASEADFARVINTAAGKKFSGKGLDQFFHSTQKMSFTYLLIPYMAATEGPKAFKVDKEVQPRAWMVHYAADVRPPAPGEYRFVGLFDDALIVYVNGKPVLDGSWYSIVDHGGKSRTEGIREDFGGPAVPGTGNRRCYAGRWVRMDGLTHIDIVVGERPGGRVGGLLLVQQKKGRYEERADGTPILPVFATTKPDLQDEARLREYTASGFAVAAQPAVFTLTKDVFSTR</sequence>
<accession>A0A7W7Y895</accession>
<proteinExistence type="predicted"/>
<evidence type="ECO:0000313" key="2">
    <source>
        <dbReference type="EMBL" id="MBB5031453.1"/>
    </source>
</evidence>
<name>A0A7W7Y895_9BACT</name>
<reference evidence="2 3" key="1">
    <citation type="submission" date="2020-08" db="EMBL/GenBank/DDBJ databases">
        <title>Genomic Encyclopedia of Type Strains, Phase IV (KMG-IV): sequencing the most valuable type-strain genomes for metagenomic binning, comparative biology and taxonomic classification.</title>
        <authorList>
            <person name="Goeker M."/>
        </authorList>
    </citation>
    <scope>NUCLEOTIDE SEQUENCE [LARGE SCALE GENOMIC DNA]</scope>
    <source>
        <strain evidence="2 3">DSM 12252</strain>
    </source>
</reference>
<evidence type="ECO:0000313" key="3">
    <source>
        <dbReference type="Proteomes" id="UP000590740"/>
    </source>
</evidence>